<proteinExistence type="predicted"/>
<accession>A0A5C2RW74</accession>
<feature type="region of interest" description="Disordered" evidence="1">
    <location>
        <begin position="1"/>
        <end position="29"/>
    </location>
</feature>
<gene>
    <name evidence="2" type="ORF">L227DRAFT_534420</name>
</gene>
<dbReference type="EMBL" id="ML122304">
    <property type="protein sequence ID" value="RPD54556.1"/>
    <property type="molecule type" value="Genomic_DNA"/>
</dbReference>
<name>A0A5C2RW74_9APHY</name>
<evidence type="ECO:0000256" key="1">
    <source>
        <dbReference type="SAM" id="MobiDB-lite"/>
    </source>
</evidence>
<feature type="compositionally biased region" description="Low complexity" evidence="1">
    <location>
        <begin position="1"/>
        <end position="24"/>
    </location>
</feature>
<protein>
    <submittedName>
        <fullName evidence="2">Uncharacterized protein</fullName>
    </submittedName>
</protein>
<dbReference type="Proteomes" id="UP000313359">
    <property type="component" value="Unassembled WGS sequence"/>
</dbReference>
<evidence type="ECO:0000313" key="2">
    <source>
        <dbReference type="EMBL" id="RPD54556.1"/>
    </source>
</evidence>
<dbReference type="OrthoDB" id="2737129at2759"/>
<evidence type="ECO:0000313" key="3">
    <source>
        <dbReference type="Proteomes" id="UP000313359"/>
    </source>
</evidence>
<dbReference type="AlphaFoldDB" id="A0A5C2RW74"/>
<reference evidence="2" key="1">
    <citation type="journal article" date="2018" name="Genome Biol. Evol.">
        <title>Genomics and development of Lentinus tigrinus, a white-rot wood-decaying mushroom with dimorphic fruiting bodies.</title>
        <authorList>
            <person name="Wu B."/>
            <person name="Xu Z."/>
            <person name="Knudson A."/>
            <person name="Carlson A."/>
            <person name="Chen N."/>
            <person name="Kovaka S."/>
            <person name="LaButti K."/>
            <person name="Lipzen A."/>
            <person name="Pennachio C."/>
            <person name="Riley R."/>
            <person name="Schakwitz W."/>
            <person name="Umezawa K."/>
            <person name="Ohm R.A."/>
            <person name="Grigoriev I.V."/>
            <person name="Nagy L.G."/>
            <person name="Gibbons J."/>
            <person name="Hibbett D."/>
        </authorList>
    </citation>
    <scope>NUCLEOTIDE SEQUENCE [LARGE SCALE GENOMIC DNA]</scope>
    <source>
        <strain evidence="2">ALCF2SS1-6</strain>
    </source>
</reference>
<organism evidence="2 3">
    <name type="scientific">Lentinus tigrinus ALCF2SS1-6</name>
    <dbReference type="NCBI Taxonomy" id="1328759"/>
    <lineage>
        <taxon>Eukaryota</taxon>
        <taxon>Fungi</taxon>
        <taxon>Dikarya</taxon>
        <taxon>Basidiomycota</taxon>
        <taxon>Agaricomycotina</taxon>
        <taxon>Agaricomycetes</taxon>
        <taxon>Polyporales</taxon>
        <taxon>Polyporaceae</taxon>
        <taxon>Lentinus</taxon>
    </lineage>
</organism>
<keyword evidence="3" id="KW-1185">Reference proteome</keyword>
<sequence length="183" mass="20908">MSSASSEQESEPASSTSAPPSEGAPNPPKVVIAKEPLTEFIVGDRIVRDMLPTRPIPRCLNPNFVECDVKQLPVVWFGAPYEEDKVIPFAIANGFGVKRSQGDMYSASLTLVNLIEQFYKRFGIYLRMQEVWGLKDNLVFAFYSNRDMRKLTKRQLRVVLRTIEAMGFDDEDVLWWLDRDEEV</sequence>